<keyword evidence="3" id="KW-1185">Reference proteome</keyword>
<evidence type="ECO:0000313" key="2">
    <source>
        <dbReference type="EMBL" id="ORY43274.1"/>
    </source>
</evidence>
<evidence type="ECO:0000313" key="3">
    <source>
        <dbReference type="Proteomes" id="UP000193642"/>
    </source>
</evidence>
<name>A0A1Y2C8T6_9FUNG</name>
<evidence type="ECO:0000256" key="1">
    <source>
        <dbReference type="SAM" id="MobiDB-lite"/>
    </source>
</evidence>
<dbReference type="EMBL" id="MCGO01000025">
    <property type="protein sequence ID" value="ORY43274.1"/>
    <property type="molecule type" value="Genomic_DNA"/>
</dbReference>
<feature type="region of interest" description="Disordered" evidence="1">
    <location>
        <begin position="34"/>
        <end position="58"/>
    </location>
</feature>
<sequence length="58" mass="6617">MFSPSVIASMIHKNQMFARKNTWSSYPYGLRAQRVGTNNSNSSTKSNKSLLSKRFGRF</sequence>
<proteinExistence type="predicted"/>
<protein>
    <submittedName>
        <fullName evidence="2">Uncharacterized protein</fullName>
    </submittedName>
</protein>
<organism evidence="2 3">
    <name type="scientific">Rhizoclosmatium globosum</name>
    <dbReference type="NCBI Taxonomy" id="329046"/>
    <lineage>
        <taxon>Eukaryota</taxon>
        <taxon>Fungi</taxon>
        <taxon>Fungi incertae sedis</taxon>
        <taxon>Chytridiomycota</taxon>
        <taxon>Chytridiomycota incertae sedis</taxon>
        <taxon>Chytridiomycetes</taxon>
        <taxon>Chytridiales</taxon>
        <taxon>Chytriomycetaceae</taxon>
        <taxon>Rhizoclosmatium</taxon>
    </lineage>
</organism>
<feature type="compositionally biased region" description="Low complexity" evidence="1">
    <location>
        <begin position="37"/>
        <end position="58"/>
    </location>
</feature>
<comment type="caution">
    <text evidence="2">The sequence shown here is derived from an EMBL/GenBank/DDBJ whole genome shotgun (WGS) entry which is preliminary data.</text>
</comment>
<dbReference type="Proteomes" id="UP000193642">
    <property type="component" value="Unassembled WGS sequence"/>
</dbReference>
<gene>
    <name evidence="2" type="ORF">BCR33DRAFT_717521</name>
</gene>
<dbReference type="AlphaFoldDB" id="A0A1Y2C8T6"/>
<reference evidence="2 3" key="1">
    <citation type="submission" date="2016-07" db="EMBL/GenBank/DDBJ databases">
        <title>Pervasive Adenine N6-methylation of Active Genes in Fungi.</title>
        <authorList>
            <consortium name="DOE Joint Genome Institute"/>
            <person name="Mondo S.J."/>
            <person name="Dannebaum R.O."/>
            <person name="Kuo R.C."/>
            <person name="Labutti K."/>
            <person name="Haridas S."/>
            <person name="Kuo A."/>
            <person name="Salamov A."/>
            <person name="Ahrendt S.R."/>
            <person name="Lipzen A."/>
            <person name="Sullivan W."/>
            <person name="Andreopoulos W.B."/>
            <person name="Clum A."/>
            <person name="Lindquist E."/>
            <person name="Daum C."/>
            <person name="Ramamoorthy G.K."/>
            <person name="Gryganskyi A."/>
            <person name="Culley D."/>
            <person name="Magnuson J.K."/>
            <person name="James T.Y."/>
            <person name="O'Malley M.A."/>
            <person name="Stajich J.E."/>
            <person name="Spatafora J.W."/>
            <person name="Visel A."/>
            <person name="Grigoriev I.V."/>
        </authorList>
    </citation>
    <scope>NUCLEOTIDE SEQUENCE [LARGE SCALE GENOMIC DNA]</scope>
    <source>
        <strain evidence="2 3">JEL800</strain>
    </source>
</reference>
<accession>A0A1Y2C8T6</accession>